<dbReference type="EMBL" id="CP019312">
    <property type="protein sequence ID" value="APX13463.1"/>
    <property type="molecule type" value="Genomic_DNA"/>
</dbReference>
<organism evidence="7 8">
    <name type="scientific">Tateyamaria omphalii</name>
    <dbReference type="NCBI Taxonomy" id="299262"/>
    <lineage>
        <taxon>Bacteria</taxon>
        <taxon>Pseudomonadati</taxon>
        <taxon>Pseudomonadota</taxon>
        <taxon>Alphaproteobacteria</taxon>
        <taxon>Rhodobacterales</taxon>
        <taxon>Roseobacteraceae</taxon>
        <taxon>Tateyamaria</taxon>
    </lineage>
</organism>
<evidence type="ECO:0000259" key="6">
    <source>
        <dbReference type="Pfam" id="PF25967"/>
    </source>
</evidence>
<evidence type="ECO:0000256" key="2">
    <source>
        <dbReference type="ARBA" id="ARBA00009477"/>
    </source>
</evidence>
<keyword evidence="4" id="KW-0175">Coiled coil</keyword>
<comment type="subcellular location">
    <subcellularLocation>
        <location evidence="1">Cell envelope</location>
    </subcellularLocation>
</comment>
<protein>
    <submittedName>
        <fullName evidence="7">Uncharacterized protein</fullName>
    </submittedName>
</protein>
<dbReference type="KEGG" id="tom:BWR18_18600"/>
<keyword evidence="8" id="KW-1185">Reference proteome</keyword>
<feature type="coiled-coil region" evidence="4">
    <location>
        <begin position="167"/>
        <end position="215"/>
    </location>
</feature>
<dbReference type="AlphaFoldDB" id="A0A1P8MZK2"/>
<feature type="coiled-coil region" evidence="4">
    <location>
        <begin position="108"/>
        <end position="135"/>
    </location>
</feature>
<dbReference type="RefSeq" id="WP_076629896.1">
    <property type="nucleotide sequence ID" value="NZ_CP019312.1"/>
</dbReference>
<dbReference type="Gene3D" id="1.10.287.470">
    <property type="entry name" value="Helix hairpin bin"/>
    <property type="match status" value="1"/>
</dbReference>
<dbReference type="Pfam" id="PF25917">
    <property type="entry name" value="BSH_RND"/>
    <property type="match status" value="1"/>
</dbReference>
<reference evidence="7 8" key="1">
    <citation type="submission" date="2017-01" db="EMBL/GenBank/DDBJ databases">
        <title>Complete genome of Tateyamaria omphalii DOK1-4 isolated from seawater in Dokdo.</title>
        <authorList>
            <person name="Kim J.H."/>
            <person name="Chi W.-J."/>
        </authorList>
    </citation>
    <scope>NUCLEOTIDE SEQUENCE [LARGE SCALE GENOMIC DNA]</scope>
    <source>
        <strain evidence="7 8">DOK1-4</strain>
    </source>
</reference>
<dbReference type="Gene3D" id="2.40.50.100">
    <property type="match status" value="1"/>
</dbReference>
<evidence type="ECO:0000256" key="1">
    <source>
        <dbReference type="ARBA" id="ARBA00004196"/>
    </source>
</evidence>
<evidence type="ECO:0000259" key="5">
    <source>
        <dbReference type="Pfam" id="PF25917"/>
    </source>
</evidence>
<dbReference type="Gene3D" id="2.40.420.20">
    <property type="match status" value="1"/>
</dbReference>
<dbReference type="NCBIfam" id="TIGR01730">
    <property type="entry name" value="RND_mfp"/>
    <property type="match status" value="1"/>
</dbReference>
<gene>
    <name evidence="7" type="ORF">BWR18_18600</name>
</gene>
<dbReference type="OrthoDB" id="7811737at2"/>
<keyword evidence="3" id="KW-0813">Transport</keyword>
<feature type="domain" description="Multidrug resistance protein MdtA-like barrel-sandwich hybrid" evidence="5">
    <location>
        <begin position="70"/>
        <end position="245"/>
    </location>
</feature>
<proteinExistence type="inferred from homology"/>
<dbReference type="PANTHER" id="PTHR30469">
    <property type="entry name" value="MULTIDRUG RESISTANCE PROTEIN MDTA"/>
    <property type="match status" value="1"/>
</dbReference>
<dbReference type="Proteomes" id="UP000186336">
    <property type="component" value="Chromosome"/>
</dbReference>
<evidence type="ECO:0000256" key="4">
    <source>
        <dbReference type="SAM" id="Coils"/>
    </source>
</evidence>
<dbReference type="SUPFAM" id="SSF111369">
    <property type="entry name" value="HlyD-like secretion proteins"/>
    <property type="match status" value="1"/>
</dbReference>
<sequence length="455" mass="48403">MNWRILLFIPAIAVGIGAFMIINNRGPEPATSNGVRPLVPVRVAEVVLEPVEVSVTGYGRVEPVRTWEAISQVDGQIISTTEDLAVGGFVSEGQVIIEVDPRDYEIALARAEANLAIAETQLSELNAQEENTAEQLALEQQIEAVVQADVDRRAALVESGSTSIASLEQVQRDLISQQRRVLDLENALALFPVQRESAEATLASRRVDVEEAERNLSDTRIIAPFDGRILEENAAEGVYIRPGDRLLTIAGGDTVEIVAEVQPAAMSSALALLIPDAADVIERFNPFETDAAINALNAAGISATVVLSQGTDYRYPARIVRLDGSVDNTTGTIGIVAEVDGAGIPDPATRRPPLTNGAFVAVLFQGSTQEPQAVVPRSALIEEEDGAYVYVVDDDTRLARRDVTVAGRSAGDMVISSGLAAGDTLVLTPPEPAILGTFLAPVRDSVQTAAQDISQ</sequence>
<evidence type="ECO:0000313" key="7">
    <source>
        <dbReference type="EMBL" id="APX13463.1"/>
    </source>
</evidence>
<dbReference type="STRING" id="299262.BWR18_18600"/>
<evidence type="ECO:0000256" key="3">
    <source>
        <dbReference type="ARBA" id="ARBA00022448"/>
    </source>
</evidence>
<dbReference type="InterPro" id="IPR058625">
    <property type="entry name" value="MdtA-like_BSH"/>
</dbReference>
<name>A0A1P8MZK2_9RHOB</name>
<comment type="similarity">
    <text evidence="2">Belongs to the membrane fusion protein (MFP) (TC 8.A.1) family.</text>
</comment>
<dbReference type="GO" id="GO:0015562">
    <property type="term" value="F:efflux transmembrane transporter activity"/>
    <property type="evidence" value="ECO:0007669"/>
    <property type="project" value="TreeGrafter"/>
</dbReference>
<feature type="domain" description="Multidrug resistance protein MdtA-like C-terminal permuted SH3" evidence="6">
    <location>
        <begin position="374"/>
        <end position="426"/>
    </location>
</feature>
<evidence type="ECO:0000313" key="8">
    <source>
        <dbReference type="Proteomes" id="UP000186336"/>
    </source>
</evidence>
<dbReference type="Pfam" id="PF25967">
    <property type="entry name" value="RND-MFP_C"/>
    <property type="match status" value="1"/>
</dbReference>
<dbReference type="GO" id="GO:1990281">
    <property type="term" value="C:efflux pump complex"/>
    <property type="evidence" value="ECO:0007669"/>
    <property type="project" value="TreeGrafter"/>
</dbReference>
<dbReference type="Gene3D" id="2.40.30.170">
    <property type="match status" value="1"/>
</dbReference>
<accession>A0A1P8MZK2</accession>
<dbReference type="InterPro" id="IPR006143">
    <property type="entry name" value="RND_pump_MFP"/>
</dbReference>
<dbReference type="InterPro" id="IPR058627">
    <property type="entry name" value="MdtA-like_C"/>
</dbReference>